<dbReference type="PANTHER" id="PTHR43046">
    <property type="entry name" value="GDP-MANNOSE MANNOSYL HYDROLASE"/>
    <property type="match status" value="1"/>
</dbReference>
<keyword evidence="5" id="KW-1185">Reference proteome</keyword>
<comment type="cofactor">
    <cofactor evidence="1">
        <name>Mg(2+)</name>
        <dbReference type="ChEBI" id="CHEBI:18420"/>
    </cofactor>
</comment>
<dbReference type="PROSITE" id="PS00893">
    <property type="entry name" value="NUDIX_BOX"/>
    <property type="match status" value="1"/>
</dbReference>
<dbReference type="AlphaFoldDB" id="A0A285LLR1"/>
<keyword evidence="2" id="KW-0378">Hydrolase</keyword>
<sequence length="148" mass="16279">MSATVTKRHKLIGDVHLVLVDDQGRYLFGRRANTGYEDGAWHLPSGHLESDESVIDALVREAAEEIGVEIAPEDVHFAHVMHNASSGGRAAFFFLVRAWAGTPINREPDKCDALEWFAPAELPDRMIGYCRAALGSIAVGEPFSVYGW</sequence>
<dbReference type="GO" id="GO:0016787">
    <property type="term" value="F:hydrolase activity"/>
    <property type="evidence" value="ECO:0007669"/>
    <property type="project" value="UniProtKB-KW"/>
</dbReference>
<name>A0A285LLR1_9NOCA</name>
<evidence type="ECO:0000313" key="4">
    <source>
        <dbReference type="EMBL" id="SNY85860.1"/>
    </source>
</evidence>
<feature type="domain" description="Nudix hydrolase" evidence="3">
    <location>
        <begin position="10"/>
        <end position="145"/>
    </location>
</feature>
<dbReference type="PANTHER" id="PTHR43046:SF16">
    <property type="entry name" value="ADP-RIBOSE PYROPHOSPHATASE YJHB-RELATED"/>
    <property type="match status" value="1"/>
</dbReference>
<dbReference type="PROSITE" id="PS51462">
    <property type="entry name" value="NUDIX"/>
    <property type="match status" value="1"/>
</dbReference>
<dbReference type="RefSeq" id="WP_245910187.1">
    <property type="nucleotide sequence ID" value="NZ_OBEG01000003.1"/>
</dbReference>
<reference evidence="4 5" key="1">
    <citation type="submission" date="2017-09" db="EMBL/GenBank/DDBJ databases">
        <authorList>
            <person name="Ehlers B."/>
            <person name="Leendertz F.H."/>
        </authorList>
    </citation>
    <scope>NUCLEOTIDE SEQUENCE [LARGE SCALE GENOMIC DNA]</scope>
    <source>
        <strain evidence="4 5">DSM 45537</strain>
    </source>
</reference>
<dbReference type="Proteomes" id="UP000219565">
    <property type="component" value="Unassembled WGS sequence"/>
</dbReference>
<dbReference type="InterPro" id="IPR020084">
    <property type="entry name" value="NUDIX_hydrolase_CS"/>
</dbReference>
<dbReference type="SUPFAM" id="SSF55811">
    <property type="entry name" value="Nudix"/>
    <property type="match status" value="1"/>
</dbReference>
<evidence type="ECO:0000313" key="5">
    <source>
        <dbReference type="Proteomes" id="UP000219565"/>
    </source>
</evidence>
<accession>A0A285LLR1</accession>
<evidence type="ECO:0000256" key="2">
    <source>
        <dbReference type="ARBA" id="ARBA00022801"/>
    </source>
</evidence>
<protein>
    <submittedName>
        <fullName evidence="4">ADP-ribose pyrophosphatase YjhB, NUDIX family</fullName>
    </submittedName>
</protein>
<evidence type="ECO:0000256" key="1">
    <source>
        <dbReference type="ARBA" id="ARBA00001946"/>
    </source>
</evidence>
<dbReference type="InterPro" id="IPR000086">
    <property type="entry name" value="NUDIX_hydrolase_dom"/>
</dbReference>
<proteinExistence type="predicted"/>
<gene>
    <name evidence="4" type="ORF">SAMN04244553_3789</name>
</gene>
<dbReference type="InterPro" id="IPR015797">
    <property type="entry name" value="NUDIX_hydrolase-like_dom_sf"/>
</dbReference>
<dbReference type="Pfam" id="PF00293">
    <property type="entry name" value="NUDIX"/>
    <property type="match status" value="1"/>
</dbReference>
<dbReference type="CDD" id="cd04683">
    <property type="entry name" value="NUDIX_Hydrolase"/>
    <property type="match status" value="1"/>
</dbReference>
<dbReference type="Gene3D" id="3.90.79.10">
    <property type="entry name" value="Nucleoside Triphosphate Pyrophosphohydrolase"/>
    <property type="match status" value="1"/>
</dbReference>
<dbReference type="EMBL" id="OBEG01000003">
    <property type="protein sequence ID" value="SNY85860.1"/>
    <property type="molecule type" value="Genomic_DNA"/>
</dbReference>
<dbReference type="STRING" id="1379680.GCA_001612615_03271"/>
<evidence type="ECO:0000259" key="3">
    <source>
        <dbReference type="PROSITE" id="PS51462"/>
    </source>
</evidence>
<organism evidence="4 5">
    <name type="scientific">Nocardia amikacinitolerans</name>
    <dbReference type="NCBI Taxonomy" id="756689"/>
    <lineage>
        <taxon>Bacteria</taxon>
        <taxon>Bacillati</taxon>
        <taxon>Actinomycetota</taxon>
        <taxon>Actinomycetes</taxon>
        <taxon>Mycobacteriales</taxon>
        <taxon>Nocardiaceae</taxon>
        <taxon>Nocardia</taxon>
    </lineage>
</organism>